<dbReference type="RefSeq" id="WP_015357853.1">
    <property type="nucleotide sequence ID" value="NC_020134.1"/>
</dbReference>
<evidence type="ECO:0000256" key="3">
    <source>
        <dbReference type="ARBA" id="ARBA00035294"/>
    </source>
</evidence>
<dbReference type="PANTHER" id="PTHR21011:SF1">
    <property type="entry name" value="SMALL RIBOSOMAL SUBUNIT PROTEIN BS6M"/>
    <property type="match status" value="1"/>
</dbReference>
<dbReference type="NCBIfam" id="TIGR00166">
    <property type="entry name" value="S6"/>
    <property type="match status" value="1"/>
</dbReference>
<dbReference type="EMBL" id="CP004044">
    <property type="protein sequence ID" value="AGC67156.1"/>
    <property type="molecule type" value="Genomic_DNA"/>
</dbReference>
<dbReference type="InterPro" id="IPR035980">
    <property type="entry name" value="Ribosomal_bS6_sf"/>
</dbReference>
<keyword evidence="4" id="KW-0699">rRNA-binding</keyword>
<keyword evidence="4" id="KW-0687">Ribonucleoprotein</keyword>
<dbReference type="GO" id="GO:0003735">
    <property type="term" value="F:structural constituent of ribosome"/>
    <property type="evidence" value="ECO:0007669"/>
    <property type="project" value="InterPro"/>
</dbReference>
<dbReference type="AlphaFoldDB" id="L7VL25"/>
<dbReference type="GO" id="GO:0006412">
    <property type="term" value="P:translation"/>
    <property type="evidence" value="ECO:0007669"/>
    <property type="project" value="UniProtKB-UniRule"/>
</dbReference>
<organism evidence="5 6">
    <name type="scientific">Thermoclostridium stercorarium (strain ATCC 35414 / DSM 8532 / NCIMB 11754)</name>
    <name type="common">Clostridium stercorarium</name>
    <dbReference type="NCBI Taxonomy" id="1121335"/>
    <lineage>
        <taxon>Bacteria</taxon>
        <taxon>Bacillati</taxon>
        <taxon>Bacillota</taxon>
        <taxon>Clostridia</taxon>
        <taxon>Eubacteriales</taxon>
        <taxon>Oscillospiraceae</taxon>
        <taxon>Thermoclostridium</taxon>
    </lineage>
</organism>
<dbReference type="Pfam" id="PF01250">
    <property type="entry name" value="Ribosomal_S6"/>
    <property type="match status" value="1"/>
</dbReference>
<dbReference type="KEGG" id="csd:Clst_0118"/>
<dbReference type="Proteomes" id="UP000011220">
    <property type="component" value="Chromosome"/>
</dbReference>
<dbReference type="STRING" id="1121335.Cst_c01260"/>
<dbReference type="InterPro" id="IPR014717">
    <property type="entry name" value="Transl_elong_EF1B/ribsomal_bS6"/>
</dbReference>
<accession>L7VL25</accession>
<dbReference type="eggNOG" id="COG0360">
    <property type="taxonomic scope" value="Bacteria"/>
</dbReference>
<evidence type="ECO:0000313" key="6">
    <source>
        <dbReference type="Proteomes" id="UP000011220"/>
    </source>
</evidence>
<dbReference type="KEGG" id="css:Cst_c01260"/>
<evidence type="ECO:0000256" key="2">
    <source>
        <dbReference type="ARBA" id="ARBA00035104"/>
    </source>
</evidence>
<reference evidence="5 6" key="1">
    <citation type="journal article" date="2013" name="Genome Announc.">
        <title>Complete genome sequence of Clostridium stercorarium subsp. stercorarium strain DSM 8532, a thermophilic degrader of plant cell wall fibers.</title>
        <authorList>
            <person name="Poehlein A."/>
            <person name="Zverlov V.V."/>
            <person name="Daniel R."/>
            <person name="Schwarz W.H."/>
            <person name="Liebl W."/>
        </authorList>
    </citation>
    <scope>NUCLEOTIDE SEQUENCE [LARGE SCALE GENOMIC DNA]</scope>
    <source>
        <strain evidence="6">ATCC 35414 / DSM 8532 / NCIMB 11754</strain>
    </source>
</reference>
<evidence type="ECO:0000256" key="4">
    <source>
        <dbReference type="HAMAP-Rule" id="MF_00360"/>
    </source>
</evidence>
<dbReference type="GO" id="GO:0005737">
    <property type="term" value="C:cytoplasm"/>
    <property type="evidence" value="ECO:0007669"/>
    <property type="project" value="UniProtKB-ARBA"/>
</dbReference>
<keyword evidence="4 5" id="KW-0689">Ribosomal protein</keyword>
<dbReference type="Gene3D" id="3.30.70.60">
    <property type="match status" value="1"/>
</dbReference>
<evidence type="ECO:0000313" key="5">
    <source>
        <dbReference type="EMBL" id="AGC67156.1"/>
    </source>
</evidence>
<dbReference type="InterPro" id="IPR020814">
    <property type="entry name" value="Ribosomal_S6_plastid/chlpt"/>
</dbReference>
<sequence length="99" mass="11763">MAKMVNYESIFVVNPQLEDEKIKEIIEKMKSLVESNAQLEKIEEWGKKKLAYEIAKQKEGYYVLMQFTAEPNFPAELERVYKITEGVIRYLIVKRDEKE</sequence>
<dbReference type="GO" id="GO:0070181">
    <property type="term" value="F:small ribosomal subunit rRNA binding"/>
    <property type="evidence" value="ECO:0007669"/>
    <property type="project" value="TreeGrafter"/>
</dbReference>
<keyword evidence="6" id="KW-1185">Reference proteome</keyword>
<comment type="function">
    <text evidence="2 4">Binds together with bS18 to 16S ribosomal RNA.</text>
</comment>
<comment type="similarity">
    <text evidence="1 4">Belongs to the bacterial ribosomal protein bS6 family.</text>
</comment>
<dbReference type="GO" id="GO:0005840">
    <property type="term" value="C:ribosome"/>
    <property type="evidence" value="ECO:0007669"/>
    <property type="project" value="UniProtKB-KW"/>
</dbReference>
<protein>
    <recommendedName>
        <fullName evidence="3 4">Small ribosomal subunit protein bS6</fullName>
    </recommendedName>
</protein>
<dbReference type="PANTHER" id="PTHR21011">
    <property type="entry name" value="MITOCHONDRIAL 28S RIBOSOMAL PROTEIN S6"/>
    <property type="match status" value="1"/>
</dbReference>
<dbReference type="PATRIC" id="fig|1121335.3.peg.122"/>
<dbReference type="InterPro" id="IPR000529">
    <property type="entry name" value="Ribosomal_bS6"/>
</dbReference>
<evidence type="ECO:0000256" key="1">
    <source>
        <dbReference type="ARBA" id="ARBA00009512"/>
    </source>
</evidence>
<gene>
    <name evidence="4 5" type="primary">rpsF</name>
    <name evidence="5" type="ordered locus">Cst_c01260</name>
</gene>
<dbReference type="CDD" id="cd00473">
    <property type="entry name" value="bS6"/>
    <property type="match status" value="1"/>
</dbReference>
<dbReference type="SUPFAM" id="SSF54995">
    <property type="entry name" value="Ribosomal protein S6"/>
    <property type="match status" value="1"/>
</dbReference>
<dbReference type="HAMAP" id="MF_00360">
    <property type="entry name" value="Ribosomal_bS6"/>
    <property type="match status" value="1"/>
</dbReference>
<proteinExistence type="inferred from homology"/>
<keyword evidence="4" id="KW-0694">RNA-binding</keyword>
<name>L7VL25_THES1</name>
<dbReference type="GO" id="GO:1990904">
    <property type="term" value="C:ribonucleoprotein complex"/>
    <property type="evidence" value="ECO:0007669"/>
    <property type="project" value="UniProtKB-KW"/>
</dbReference>